<gene>
    <name evidence="1" type="ORF">EV186_104195</name>
</gene>
<sequence length="157" mass="17513">MDIAAQVVTTSWTKRSRGAPAADRRNAAPISFPLPDVTLPVLHEVMMDECSDFEPREQATHSVPDASIVTLKLVNAQLRVQATASPWGSVRRRHRPPAVNLTLGSWVRWMLNYRLVDTSTGEWSYRAETLNLAYGPVGADVFLGEPTHLVDERMSLF</sequence>
<proteinExistence type="predicted"/>
<keyword evidence="2" id="KW-1185">Reference proteome</keyword>
<name>A0A4R6S9R8_LABRH</name>
<accession>A0A4R6S9R8</accession>
<dbReference type="EMBL" id="SNXZ01000004">
    <property type="protein sequence ID" value="TDP96213.1"/>
    <property type="molecule type" value="Genomic_DNA"/>
</dbReference>
<dbReference type="OrthoDB" id="3295282at2"/>
<reference evidence="1 2" key="1">
    <citation type="submission" date="2019-03" db="EMBL/GenBank/DDBJ databases">
        <title>Genomic Encyclopedia of Type Strains, Phase IV (KMG-IV): sequencing the most valuable type-strain genomes for metagenomic binning, comparative biology and taxonomic classification.</title>
        <authorList>
            <person name="Goeker M."/>
        </authorList>
    </citation>
    <scope>NUCLEOTIDE SEQUENCE [LARGE SCALE GENOMIC DNA]</scope>
    <source>
        <strain evidence="1 2">DSM 45361</strain>
    </source>
</reference>
<organism evidence="1 2">
    <name type="scientific">Labedaea rhizosphaerae</name>
    <dbReference type="NCBI Taxonomy" id="598644"/>
    <lineage>
        <taxon>Bacteria</taxon>
        <taxon>Bacillati</taxon>
        <taxon>Actinomycetota</taxon>
        <taxon>Actinomycetes</taxon>
        <taxon>Pseudonocardiales</taxon>
        <taxon>Pseudonocardiaceae</taxon>
        <taxon>Labedaea</taxon>
    </lineage>
</organism>
<protein>
    <submittedName>
        <fullName evidence="1">Uncharacterized protein</fullName>
    </submittedName>
</protein>
<comment type="caution">
    <text evidence="1">The sequence shown here is derived from an EMBL/GenBank/DDBJ whole genome shotgun (WGS) entry which is preliminary data.</text>
</comment>
<evidence type="ECO:0000313" key="1">
    <source>
        <dbReference type="EMBL" id="TDP96213.1"/>
    </source>
</evidence>
<evidence type="ECO:0000313" key="2">
    <source>
        <dbReference type="Proteomes" id="UP000295444"/>
    </source>
</evidence>
<dbReference type="AlphaFoldDB" id="A0A4R6S9R8"/>
<dbReference type="RefSeq" id="WP_133851595.1">
    <property type="nucleotide sequence ID" value="NZ_SNXZ01000004.1"/>
</dbReference>
<dbReference type="Proteomes" id="UP000295444">
    <property type="component" value="Unassembled WGS sequence"/>
</dbReference>